<evidence type="ECO:0000256" key="3">
    <source>
        <dbReference type="ARBA" id="ARBA00022475"/>
    </source>
</evidence>
<comment type="subcellular location">
    <subcellularLocation>
        <location evidence="1">Cell inner membrane</location>
        <topology evidence="1">Multi-pass membrane protein</topology>
    </subcellularLocation>
</comment>
<keyword evidence="5 8" id="KW-0812">Transmembrane</keyword>
<evidence type="ECO:0000256" key="7">
    <source>
        <dbReference type="ARBA" id="ARBA00023136"/>
    </source>
</evidence>
<organism evidence="10 11">
    <name type="scientific">Candidatus Kerfeldbacteria bacterium RIFOXYB2_FULL_38_14</name>
    <dbReference type="NCBI Taxonomy" id="1798547"/>
    <lineage>
        <taxon>Bacteria</taxon>
        <taxon>Candidatus Kerfeldiibacteriota</taxon>
    </lineage>
</organism>
<dbReference type="GO" id="GO:0005886">
    <property type="term" value="C:plasma membrane"/>
    <property type="evidence" value="ECO:0007669"/>
    <property type="project" value="UniProtKB-SubCell"/>
</dbReference>
<dbReference type="Gene3D" id="1.20.81.30">
    <property type="entry name" value="Type II secretion system (T2SS), domain F"/>
    <property type="match status" value="2"/>
</dbReference>
<comment type="caution">
    <text evidence="10">The sequence shown here is derived from an EMBL/GenBank/DDBJ whole genome shotgun (WGS) entry which is preliminary data.</text>
</comment>
<protein>
    <recommendedName>
        <fullName evidence="9">Type II secretion system protein GspF domain-containing protein</fullName>
    </recommendedName>
</protein>
<feature type="transmembrane region" description="Helical" evidence="8">
    <location>
        <begin position="221"/>
        <end position="239"/>
    </location>
</feature>
<feature type="domain" description="Type II secretion system protein GspF" evidence="9">
    <location>
        <begin position="68"/>
        <end position="191"/>
    </location>
</feature>
<dbReference type="PANTHER" id="PTHR30012">
    <property type="entry name" value="GENERAL SECRETION PATHWAY PROTEIN"/>
    <property type="match status" value="1"/>
</dbReference>
<evidence type="ECO:0000256" key="6">
    <source>
        <dbReference type="ARBA" id="ARBA00022989"/>
    </source>
</evidence>
<dbReference type="InterPro" id="IPR003004">
    <property type="entry name" value="GspF/PilC"/>
</dbReference>
<feature type="domain" description="Type II secretion system protein GspF" evidence="9">
    <location>
        <begin position="272"/>
        <end position="393"/>
    </location>
</feature>
<accession>A0A1G2BEP1</accession>
<dbReference type="PRINTS" id="PR00812">
    <property type="entry name" value="BCTERIALGSPF"/>
</dbReference>
<sequence>MPRFLYKARDQSGHLLTAQMEVISEKVVRDILREKNLLPLSVQEVDQGVGEQLSHFFHRVKTKDLVVFSRQLAVLVSATVPIVRALRILAQQTESKGLSAVIADVADSVDGGARLSAALHHHHRIFDDFFVYMIRSGETTGRLDEVLTYLADQKEKDYQLLSKIISSMIYPAFIVVVLVGMFIFMMIYVIPKLLDVVVTTGAELPLPTKILVTTSSIFHNYWWLILIGAVIFGFVLSFGKRVAFMKNIFDTLKLHLPVFGNIFKKIYLTRIARSLSNLLASGVPINRSVAIVADLVGNNVYRKILMDAHDQVEAGKPLSSALLKYKPIPPMVAQMMDIGEETGRLDQILKKISDFYADEVTALTEALTSLIEPLIIILLGAAALILVSGVLMPIYSITSQF</sequence>
<name>A0A1G2BEP1_9BACT</name>
<keyword evidence="6 8" id="KW-1133">Transmembrane helix</keyword>
<evidence type="ECO:0000256" key="5">
    <source>
        <dbReference type="ARBA" id="ARBA00022692"/>
    </source>
</evidence>
<dbReference type="Proteomes" id="UP000176420">
    <property type="component" value="Unassembled WGS sequence"/>
</dbReference>
<feature type="transmembrane region" description="Helical" evidence="8">
    <location>
        <begin position="374"/>
        <end position="395"/>
    </location>
</feature>
<evidence type="ECO:0000256" key="2">
    <source>
        <dbReference type="ARBA" id="ARBA00005745"/>
    </source>
</evidence>
<keyword evidence="4" id="KW-0997">Cell inner membrane</keyword>
<dbReference type="InterPro" id="IPR018076">
    <property type="entry name" value="T2SS_GspF_dom"/>
</dbReference>
<dbReference type="InterPro" id="IPR042094">
    <property type="entry name" value="T2SS_GspF_sf"/>
</dbReference>
<keyword evidence="7 8" id="KW-0472">Membrane</keyword>
<evidence type="ECO:0000259" key="9">
    <source>
        <dbReference type="Pfam" id="PF00482"/>
    </source>
</evidence>
<evidence type="ECO:0000256" key="1">
    <source>
        <dbReference type="ARBA" id="ARBA00004429"/>
    </source>
</evidence>
<dbReference type="FunFam" id="1.20.81.30:FF:000001">
    <property type="entry name" value="Type II secretion system protein F"/>
    <property type="match status" value="2"/>
</dbReference>
<dbReference type="PANTHER" id="PTHR30012:SF0">
    <property type="entry name" value="TYPE II SECRETION SYSTEM PROTEIN F-RELATED"/>
    <property type="match status" value="1"/>
</dbReference>
<evidence type="ECO:0000256" key="4">
    <source>
        <dbReference type="ARBA" id="ARBA00022519"/>
    </source>
</evidence>
<gene>
    <name evidence="10" type="ORF">A2319_04680</name>
</gene>
<reference evidence="10 11" key="1">
    <citation type="journal article" date="2016" name="Nat. Commun.">
        <title>Thousands of microbial genomes shed light on interconnected biogeochemical processes in an aquifer system.</title>
        <authorList>
            <person name="Anantharaman K."/>
            <person name="Brown C.T."/>
            <person name="Hug L.A."/>
            <person name="Sharon I."/>
            <person name="Castelle C.J."/>
            <person name="Probst A.J."/>
            <person name="Thomas B.C."/>
            <person name="Singh A."/>
            <person name="Wilkins M.J."/>
            <person name="Karaoz U."/>
            <person name="Brodie E.L."/>
            <person name="Williams K.H."/>
            <person name="Hubbard S.S."/>
            <person name="Banfield J.F."/>
        </authorList>
    </citation>
    <scope>NUCLEOTIDE SEQUENCE [LARGE SCALE GENOMIC DNA]</scope>
</reference>
<evidence type="ECO:0000313" key="11">
    <source>
        <dbReference type="Proteomes" id="UP000176420"/>
    </source>
</evidence>
<proteinExistence type="inferred from homology"/>
<evidence type="ECO:0000256" key="8">
    <source>
        <dbReference type="SAM" id="Phobius"/>
    </source>
</evidence>
<comment type="similarity">
    <text evidence="2">Belongs to the GSP F family.</text>
</comment>
<dbReference type="EMBL" id="MHKI01000006">
    <property type="protein sequence ID" value="OGY87713.1"/>
    <property type="molecule type" value="Genomic_DNA"/>
</dbReference>
<feature type="transmembrane region" description="Helical" evidence="8">
    <location>
        <begin position="168"/>
        <end position="190"/>
    </location>
</feature>
<evidence type="ECO:0000313" key="10">
    <source>
        <dbReference type="EMBL" id="OGY87713.1"/>
    </source>
</evidence>
<dbReference type="AlphaFoldDB" id="A0A1G2BEP1"/>
<dbReference type="GO" id="GO:0015628">
    <property type="term" value="P:protein secretion by the type II secretion system"/>
    <property type="evidence" value="ECO:0007669"/>
    <property type="project" value="TreeGrafter"/>
</dbReference>
<dbReference type="Pfam" id="PF00482">
    <property type="entry name" value="T2SSF"/>
    <property type="match status" value="2"/>
</dbReference>
<keyword evidence="3" id="KW-1003">Cell membrane</keyword>